<feature type="domain" description="DUF7600" evidence="1">
    <location>
        <begin position="371"/>
        <end position="543"/>
    </location>
</feature>
<gene>
    <name evidence="2" type="ORF">AJ79_07801</name>
</gene>
<dbReference type="EMBL" id="PDNB01000166">
    <property type="protein sequence ID" value="PGH01864.1"/>
    <property type="molecule type" value="Genomic_DNA"/>
</dbReference>
<organism evidence="2 3">
    <name type="scientific">Helicocarpus griseus UAMH5409</name>
    <dbReference type="NCBI Taxonomy" id="1447875"/>
    <lineage>
        <taxon>Eukaryota</taxon>
        <taxon>Fungi</taxon>
        <taxon>Dikarya</taxon>
        <taxon>Ascomycota</taxon>
        <taxon>Pezizomycotina</taxon>
        <taxon>Eurotiomycetes</taxon>
        <taxon>Eurotiomycetidae</taxon>
        <taxon>Onygenales</taxon>
        <taxon>Ajellomycetaceae</taxon>
        <taxon>Helicocarpus</taxon>
    </lineage>
</organism>
<sequence>MDDFAEWLQKCNICGAVIGGENHRWLNEFRAIYTVARRVVRPADPPRSKPPLKYSAPRLSGVGFRSRVDASSHRACPPIDPHQRYDDGENIATLSVEDRDVRLLDPSDPSIIPLRKAEPQGRRCFGYLFHDACWTLLTKALSPYKVDVWTLYNICSSFPTRSGLLNWGHDYGGIFQMYPIVHPGGTPRPRVHKRIQKKHSWSGDEIFQLNPLCLPFLSPLLNQVSREERLNGSSNSTLPSCSPQTIGASKDSGDDCFSILPPELRQMLLCHLQTPDVLNLFLASRTFFRFPILQDFWISRFHDNFEFSSIFEAWTDSAVTRRSRDWVSLFVGLKRHGNDLNFRNRKRIWDILQPIVDNLALFSGIKLRGDRPSAVDDELLWKDAGSPLKDPGDDSFGEERVLFTRTAGMSLASAAVVAIYVSMVRFGDVEFVSGLRFVDACGDVVELGYVIPGKEICLEARDPLSDTNDRDDDDSFVRFHLAVSTNGIRALAGATASGSMTAWAGSPQHLPRMRILLPFGGFTRVRGAFDGLKLISLGIAGSAPLPLQPPSGEPAKVPLRDSLRWLPEIPPENLDLNEESTHVVGFGASPYSPAFWIHFGGFQGTHLPHVVRLSVWMLPERYMGIEVEYDREVKGDRVHTLGECHARPNSRLLQPEKASFEIDGPGGEFVADVRVGRFLKRPNYLKYLQIITNRGRSITFPDEDRGSDVEFVSLVTATEREEPVAITGLYATVSKFAVINLASLLFYVPVICSTFVGASADRVYVVSDYARLEKLGSHYGTCYSVTREPFGGEYAVAEI</sequence>
<dbReference type="Pfam" id="PF24539">
    <property type="entry name" value="DUF7600"/>
    <property type="match status" value="1"/>
</dbReference>
<dbReference type="SUPFAM" id="SSF81383">
    <property type="entry name" value="F-box domain"/>
    <property type="match status" value="1"/>
</dbReference>
<keyword evidence="3" id="KW-1185">Reference proteome</keyword>
<dbReference type="Proteomes" id="UP000223968">
    <property type="component" value="Unassembled WGS sequence"/>
</dbReference>
<comment type="caution">
    <text evidence="2">The sequence shown here is derived from an EMBL/GenBank/DDBJ whole genome shotgun (WGS) entry which is preliminary data.</text>
</comment>
<dbReference type="AlphaFoldDB" id="A0A2B7WR60"/>
<reference evidence="2 3" key="1">
    <citation type="submission" date="2017-10" db="EMBL/GenBank/DDBJ databases">
        <title>Comparative genomics in systemic dimorphic fungi from Ajellomycetaceae.</title>
        <authorList>
            <person name="Munoz J.F."/>
            <person name="Mcewen J.G."/>
            <person name="Clay O.K."/>
            <person name="Cuomo C.A."/>
        </authorList>
    </citation>
    <scope>NUCLEOTIDE SEQUENCE [LARGE SCALE GENOMIC DNA]</scope>
    <source>
        <strain evidence="2 3">UAMH5409</strain>
    </source>
</reference>
<dbReference type="STRING" id="1447875.A0A2B7WR60"/>
<evidence type="ECO:0000313" key="2">
    <source>
        <dbReference type="EMBL" id="PGH01864.1"/>
    </source>
</evidence>
<name>A0A2B7WR60_9EURO</name>
<dbReference type="OrthoDB" id="5273847at2759"/>
<evidence type="ECO:0000259" key="1">
    <source>
        <dbReference type="Pfam" id="PF24539"/>
    </source>
</evidence>
<proteinExistence type="predicted"/>
<dbReference type="InterPro" id="IPR036047">
    <property type="entry name" value="F-box-like_dom_sf"/>
</dbReference>
<evidence type="ECO:0000313" key="3">
    <source>
        <dbReference type="Proteomes" id="UP000223968"/>
    </source>
</evidence>
<dbReference type="InterPro" id="IPR056021">
    <property type="entry name" value="DUF7600"/>
</dbReference>
<accession>A0A2B7WR60</accession>
<protein>
    <recommendedName>
        <fullName evidence="1">DUF7600 domain-containing protein</fullName>
    </recommendedName>
</protein>